<reference evidence="4" key="2">
    <citation type="submission" date="2020-09" db="EMBL/GenBank/DDBJ databases">
        <authorList>
            <person name="Sun Q."/>
            <person name="Zhou Y."/>
        </authorList>
    </citation>
    <scope>NUCLEOTIDE SEQUENCE</scope>
    <source>
        <strain evidence="4">CGMCC 4.5737</strain>
    </source>
</reference>
<evidence type="ECO:0000313" key="5">
    <source>
        <dbReference type="Proteomes" id="UP000637578"/>
    </source>
</evidence>
<sequence>MSSRPIALVTGATRGIGSAVAHALAPTHDLLLGGRDRARLDELAGELRSARPWPVDLTDFTALAATTTGIERLDVLVHSAGLAELGTIEETPAEVWRRTMEVNLVAVVELTRLLLPALRASHGHVVLLNSGSGLRANPNWGAYAASKFALRAFGDVLRAEEAEHGIRVTSVHPGRTATDMQRSVREQEGGEFDPGQYLRPESVAAAVVSAVTASRDAHVTEVVIRPGQAR</sequence>
<evidence type="ECO:0000256" key="1">
    <source>
        <dbReference type="ARBA" id="ARBA00006484"/>
    </source>
</evidence>
<dbReference type="InterPro" id="IPR020904">
    <property type="entry name" value="Sc_DH/Rdtase_CS"/>
</dbReference>
<dbReference type="InterPro" id="IPR002347">
    <property type="entry name" value="SDR_fam"/>
</dbReference>
<evidence type="ECO:0000313" key="4">
    <source>
        <dbReference type="EMBL" id="GGM67250.1"/>
    </source>
</evidence>
<dbReference type="InterPro" id="IPR057326">
    <property type="entry name" value="KR_dom"/>
</dbReference>
<keyword evidence="5" id="KW-1185">Reference proteome</keyword>
<dbReference type="Gene3D" id="3.40.50.720">
    <property type="entry name" value="NAD(P)-binding Rossmann-like Domain"/>
    <property type="match status" value="1"/>
</dbReference>
<dbReference type="AlphaFoldDB" id="A0A8J3CGV0"/>
<dbReference type="GO" id="GO:0016491">
    <property type="term" value="F:oxidoreductase activity"/>
    <property type="evidence" value="ECO:0007669"/>
    <property type="project" value="UniProtKB-KW"/>
</dbReference>
<keyword evidence="2" id="KW-0560">Oxidoreductase</keyword>
<name>A0A8J3CGV0_9PSEU</name>
<reference evidence="4" key="1">
    <citation type="journal article" date="2014" name="Int. J. Syst. Evol. Microbiol.">
        <title>Complete genome sequence of Corynebacterium casei LMG S-19264T (=DSM 44701T), isolated from a smear-ripened cheese.</title>
        <authorList>
            <consortium name="US DOE Joint Genome Institute (JGI-PGF)"/>
            <person name="Walter F."/>
            <person name="Albersmeier A."/>
            <person name="Kalinowski J."/>
            <person name="Ruckert C."/>
        </authorList>
    </citation>
    <scope>NUCLEOTIDE SEQUENCE</scope>
    <source>
        <strain evidence="4">CGMCC 4.5737</strain>
    </source>
</reference>
<organism evidence="4 5">
    <name type="scientific">Longimycelium tulufanense</name>
    <dbReference type="NCBI Taxonomy" id="907463"/>
    <lineage>
        <taxon>Bacteria</taxon>
        <taxon>Bacillati</taxon>
        <taxon>Actinomycetota</taxon>
        <taxon>Actinomycetes</taxon>
        <taxon>Pseudonocardiales</taxon>
        <taxon>Pseudonocardiaceae</taxon>
        <taxon>Longimycelium</taxon>
    </lineage>
</organism>
<gene>
    <name evidence="4" type="ORF">GCM10012275_42220</name>
</gene>
<dbReference type="SUPFAM" id="SSF51735">
    <property type="entry name" value="NAD(P)-binding Rossmann-fold domains"/>
    <property type="match status" value="1"/>
</dbReference>
<dbReference type="Pfam" id="PF00106">
    <property type="entry name" value="adh_short"/>
    <property type="match status" value="1"/>
</dbReference>
<dbReference type="InterPro" id="IPR036291">
    <property type="entry name" value="NAD(P)-bd_dom_sf"/>
</dbReference>
<dbReference type="RefSeq" id="WP_189060124.1">
    <property type="nucleotide sequence ID" value="NZ_BMMK01000021.1"/>
</dbReference>
<dbReference type="Proteomes" id="UP000637578">
    <property type="component" value="Unassembled WGS sequence"/>
</dbReference>
<dbReference type="NCBIfam" id="NF006073">
    <property type="entry name" value="PRK08219.1"/>
    <property type="match status" value="1"/>
</dbReference>
<evidence type="ECO:0000259" key="3">
    <source>
        <dbReference type="SMART" id="SM00822"/>
    </source>
</evidence>
<proteinExistence type="inferred from homology"/>
<dbReference type="PRINTS" id="PR00081">
    <property type="entry name" value="GDHRDH"/>
</dbReference>
<comment type="similarity">
    <text evidence="1">Belongs to the short-chain dehydrogenases/reductases (SDR) family.</text>
</comment>
<protein>
    <submittedName>
        <fullName evidence="4">Short chain dehydrogenase</fullName>
    </submittedName>
</protein>
<dbReference type="SMART" id="SM00822">
    <property type="entry name" value="PKS_KR"/>
    <property type="match status" value="1"/>
</dbReference>
<dbReference type="PANTHER" id="PTHR44196">
    <property type="entry name" value="DEHYDROGENASE/REDUCTASE SDR FAMILY MEMBER 7B"/>
    <property type="match status" value="1"/>
</dbReference>
<dbReference type="PROSITE" id="PS00061">
    <property type="entry name" value="ADH_SHORT"/>
    <property type="match status" value="1"/>
</dbReference>
<comment type="caution">
    <text evidence="4">The sequence shown here is derived from an EMBL/GenBank/DDBJ whole genome shotgun (WGS) entry which is preliminary data.</text>
</comment>
<dbReference type="GO" id="GO:0016020">
    <property type="term" value="C:membrane"/>
    <property type="evidence" value="ECO:0007669"/>
    <property type="project" value="TreeGrafter"/>
</dbReference>
<dbReference type="PANTHER" id="PTHR44196:SF1">
    <property type="entry name" value="DEHYDROGENASE_REDUCTASE SDR FAMILY MEMBER 7B"/>
    <property type="match status" value="1"/>
</dbReference>
<feature type="domain" description="Ketoreductase" evidence="3">
    <location>
        <begin position="5"/>
        <end position="176"/>
    </location>
</feature>
<evidence type="ECO:0000256" key="2">
    <source>
        <dbReference type="ARBA" id="ARBA00023002"/>
    </source>
</evidence>
<dbReference type="EMBL" id="BMMK01000021">
    <property type="protein sequence ID" value="GGM67250.1"/>
    <property type="molecule type" value="Genomic_DNA"/>
</dbReference>
<accession>A0A8J3CGV0</accession>